<accession>A0AAN6GCD1</accession>
<dbReference type="InterPro" id="IPR050791">
    <property type="entry name" value="Aldo-Keto_reductase"/>
</dbReference>
<evidence type="ECO:0000313" key="3">
    <source>
        <dbReference type="EMBL" id="KAK0533540.1"/>
    </source>
</evidence>
<dbReference type="GO" id="GO:0005737">
    <property type="term" value="C:cytoplasm"/>
    <property type="evidence" value="ECO:0007669"/>
    <property type="project" value="TreeGrafter"/>
</dbReference>
<dbReference type="PANTHER" id="PTHR43625:SF40">
    <property type="entry name" value="ALDO-KETO REDUCTASE YAKC [NADP(+)]"/>
    <property type="match status" value="1"/>
</dbReference>
<evidence type="ECO:0000313" key="4">
    <source>
        <dbReference type="Proteomes" id="UP001176521"/>
    </source>
</evidence>
<keyword evidence="4" id="KW-1185">Reference proteome</keyword>
<dbReference type="AlphaFoldDB" id="A0AAN6GCD1"/>
<dbReference type="Gene3D" id="3.20.20.100">
    <property type="entry name" value="NADP-dependent oxidoreductase domain"/>
    <property type="match status" value="3"/>
</dbReference>
<feature type="domain" description="NADP-dependent oxidoreductase" evidence="2">
    <location>
        <begin position="151"/>
        <end position="228"/>
    </location>
</feature>
<protein>
    <recommendedName>
        <fullName evidence="2">NADP-dependent oxidoreductase domain-containing protein</fullName>
    </recommendedName>
</protein>
<sequence length="246" mass="26995">MSHAAFYGKASTQERVDEALSTAIEQGCTFWDTADLYSGPGTMGDNERQVGAFLRSHPGAREKVFIATRFVNRVRPDDTRVQDGSRSWCLEACAASLKRLGDAGKIKYIGVSEFTIEQLERIEKVADIDAFQVEISPDDIEAGDWRKDAPRFQGENFVKNLELVRDIQKLADQKGVTSSQITLAWVLSHADTVFMIPGTTSPERLAKKVGASRVKLSEAELGEIDAVIASFKASGDRCAAGWTNGF</sequence>
<dbReference type="Proteomes" id="UP001176521">
    <property type="component" value="Unassembled WGS sequence"/>
</dbReference>
<reference evidence="3" key="1">
    <citation type="journal article" date="2023" name="PhytoFront">
        <title>Draft Genome Resources of Seven Strains of Tilletia horrida, Causal Agent of Kernel Smut of Rice.</title>
        <authorList>
            <person name="Khanal S."/>
            <person name="Antony Babu S."/>
            <person name="Zhou X.G."/>
        </authorList>
    </citation>
    <scope>NUCLEOTIDE SEQUENCE</scope>
    <source>
        <strain evidence="3">TX3</strain>
    </source>
</reference>
<dbReference type="GO" id="GO:0016491">
    <property type="term" value="F:oxidoreductase activity"/>
    <property type="evidence" value="ECO:0007669"/>
    <property type="project" value="UniProtKB-KW"/>
</dbReference>
<dbReference type="Pfam" id="PF00248">
    <property type="entry name" value="Aldo_ket_red"/>
    <property type="match status" value="2"/>
</dbReference>
<name>A0AAN6GCD1_9BASI</name>
<dbReference type="PANTHER" id="PTHR43625">
    <property type="entry name" value="AFLATOXIN B1 ALDEHYDE REDUCTASE"/>
    <property type="match status" value="1"/>
</dbReference>
<feature type="domain" description="NADP-dependent oxidoreductase" evidence="2">
    <location>
        <begin position="10"/>
        <end position="101"/>
    </location>
</feature>
<proteinExistence type="predicted"/>
<evidence type="ECO:0000259" key="2">
    <source>
        <dbReference type="Pfam" id="PF00248"/>
    </source>
</evidence>
<organism evidence="3 4">
    <name type="scientific">Tilletia horrida</name>
    <dbReference type="NCBI Taxonomy" id="155126"/>
    <lineage>
        <taxon>Eukaryota</taxon>
        <taxon>Fungi</taxon>
        <taxon>Dikarya</taxon>
        <taxon>Basidiomycota</taxon>
        <taxon>Ustilaginomycotina</taxon>
        <taxon>Exobasidiomycetes</taxon>
        <taxon>Tilletiales</taxon>
        <taxon>Tilletiaceae</taxon>
        <taxon>Tilletia</taxon>
    </lineage>
</organism>
<dbReference type="EMBL" id="JAPDMQ010000135">
    <property type="protein sequence ID" value="KAK0533540.1"/>
    <property type="molecule type" value="Genomic_DNA"/>
</dbReference>
<keyword evidence="1" id="KW-0560">Oxidoreductase</keyword>
<gene>
    <name evidence="3" type="ORF">OC842_002940</name>
</gene>
<evidence type="ECO:0000256" key="1">
    <source>
        <dbReference type="ARBA" id="ARBA00023002"/>
    </source>
</evidence>
<comment type="caution">
    <text evidence="3">The sequence shown here is derived from an EMBL/GenBank/DDBJ whole genome shotgun (WGS) entry which is preliminary data.</text>
</comment>
<dbReference type="InterPro" id="IPR036812">
    <property type="entry name" value="NAD(P)_OxRdtase_dom_sf"/>
</dbReference>
<dbReference type="SUPFAM" id="SSF51430">
    <property type="entry name" value="NAD(P)-linked oxidoreductase"/>
    <property type="match status" value="1"/>
</dbReference>
<dbReference type="InterPro" id="IPR023210">
    <property type="entry name" value="NADP_OxRdtase_dom"/>
</dbReference>